<dbReference type="OrthoDB" id="2281426at2"/>
<dbReference type="RefSeq" id="WP_056979715.1">
    <property type="nucleotide sequence ID" value="NZ_AZDZ01000008.1"/>
</dbReference>
<keyword evidence="2" id="KW-1185">Reference proteome</keyword>
<dbReference type="AlphaFoldDB" id="A0A0R1KGV0"/>
<accession>A0A0R1KGV0</accession>
<gene>
    <name evidence="1" type="ORF">FD03_GL000011</name>
</gene>
<sequence>MTEITYYSILKNNQLCLPWSDDDRPAQLKLQDDKEAQLAALVGQEMPVDKLFNTGVITIYTQDLLENFINKQKNKSYYLQNAFFLIDDLDKRFKFKDAKYLRTIYLVAALSQKNAFTQKMNWLLNFAAIFDDMKDIKSLVKEYDLKEWSDFDYAFLEHLLTGPEEAPIWRKQKINIQFTSLRYQYYFEVAQSFQDIHELLKIDTNGLKLDKLQNEHSLELLHMNYELSKFFPDKKN</sequence>
<dbReference type="PATRIC" id="fig|1423775.4.peg.10"/>
<name>A0A0R1KGV0_9LACO</name>
<evidence type="ECO:0000313" key="2">
    <source>
        <dbReference type="Proteomes" id="UP000051248"/>
    </source>
</evidence>
<proteinExistence type="predicted"/>
<reference evidence="1 2" key="1">
    <citation type="journal article" date="2015" name="Genome Announc.">
        <title>Expanding the biotechnology potential of lactobacilli through comparative genomics of 213 strains and associated genera.</title>
        <authorList>
            <person name="Sun Z."/>
            <person name="Harris H.M."/>
            <person name="McCann A."/>
            <person name="Guo C."/>
            <person name="Argimon S."/>
            <person name="Zhang W."/>
            <person name="Yang X."/>
            <person name="Jeffery I.B."/>
            <person name="Cooney J.C."/>
            <person name="Kagawa T.F."/>
            <person name="Liu W."/>
            <person name="Song Y."/>
            <person name="Salvetti E."/>
            <person name="Wrobel A."/>
            <person name="Rasinkangas P."/>
            <person name="Parkhill J."/>
            <person name="Rea M.C."/>
            <person name="O'Sullivan O."/>
            <person name="Ritari J."/>
            <person name="Douillard F.P."/>
            <person name="Paul Ross R."/>
            <person name="Yang R."/>
            <person name="Briner A.E."/>
            <person name="Felis G.E."/>
            <person name="de Vos W.M."/>
            <person name="Barrangou R."/>
            <person name="Klaenhammer T.R."/>
            <person name="Caufield P.W."/>
            <person name="Cui Y."/>
            <person name="Zhang H."/>
            <person name="O'Toole P.W."/>
        </authorList>
    </citation>
    <scope>NUCLEOTIDE SEQUENCE [LARGE SCALE GENOMIC DNA]</scope>
    <source>
        <strain evidence="1 2">DSM 19682</strain>
    </source>
</reference>
<comment type="caution">
    <text evidence="1">The sequence shown here is derived from an EMBL/GenBank/DDBJ whole genome shotgun (WGS) entry which is preliminary data.</text>
</comment>
<evidence type="ECO:0000313" key="1">
    <source>
        <dbReference type="EMBL" id="KRK80132.1"/>
    </source>
</evidence>
<dbReference type="Proteomes" id="UP000051248">
    <property type="component" value="Unassembled WGS sequence"/>
</dbReference>
<dbReference type="STRING" id="1423775.FD03_GL000011"/>
<protein>
    <submittedName>
        <fullName evidence="1">Uncharacterized protein</fullName>
    </submittedName>
</protein>
<organism evidence="1 2">
    <name type="scientific">Companilactobacillus nodensis DSM 19682 = JCM 14932 = NBRC 107160</name>
    <dbReference type="NCBI Taxonomy" id="1423775"/>
    <lineage>
        <taxon>Bacteria</taxon>
        <taxon>Bacillati</taxon>
        <taxon>Bacillota</taxon>
        <taxon>Bacilli</taxon>
        <taxon>Lactobacillales</taxon>
        <taxon>Lactobacillaceae</taxon>
        <taxon>Companilactobacillus</taxon>
    </lineage>
</organism>
<dbReference type="EMBL" id="AZDZ01000008">
    <property type="protein sequence ID" value="KRK80132.1"/>
    <property type="molecule type" value="Genomic_DNA"/>
</dbReference>